<evidence type="ECO:0000256" key="2">
    <source>
        <dbReference type="PIRSR" id="PIRSR004789-51"/>
    </source>
</evidence>
<dbReference type="Proteomes" id="UP000019265">
    <property type="component" value="Chromosome"/>
</dbReference>
<dbReference type="PATRIC" id="fig|1276257.3.peg.654"/>
<feature type="binding site" evidence="2">
    <location>
        <position position="149"/>
    </location>
    <ligand>
        <name>Fe cation</name>
        <dbReference type="ChEBI" id="CHEBI:24875"/>
        <label>2</label>
    </ligand>
</feature>
<feature type="binding site" evidence="2">
    <location>
        <position position="8"/>
    </location>
    <ligand>
        <name>Fe cation</name>
        <dbReference type="ChEBI" id="CHEBI:24875"/>
        <label>1</label>
    </ligand>
</feature>
<dbReference type="PANTHER" id="PTHR36303">
    <property type="entry name" value="2',3'-CYCLIC-NUCLEOTIDE 2'-PHOSPHODIESTERASE"/>
    <property type="match status" value="1"/>
</dbReference>
<dbReference type="Pfam" id="PF13277">
    <property type="entry name" value="YmdB"/>
    <property type="match status" value="1"/>
</dbReference>
<dbReference type="AlphaFoldDB" id="W6AAK7"/>
<feature type="binding site" evidence="2">
    <location>
        <position position="39"/>
    </location>
    <ligand>
        <name>Fe cation</name>
        <dbReference type="ChEBI" id="CHEBI:24875"/>
        <label>1</label>
    </ligand>
</feature>
<dbReference type="RefSeq" id="WP_025251185.1">
    <property type="nucleotide sequence ID" value="NZ_CP006934.1"/>
</dbReference>
<reference evidence="3 4" key="1">
    <citation type="journal article" date="2014" name="Genome Biol. Evol.">
        <title>Molecular evolution of the substrate utilization strategies and putative virulence factors in mosquito-associated Spiroplasma species.</title>
        <authorList>
            <person name="Chang T.H."/>
            <person name="Lo W.S."/>
            <person name="Ku C."/>
            <person name="Chen L.L."/>
            <person name="Kuo C.H."/>
        </authorList>
    </citation>
    <scope>NUCLEOTIDE SEQUENCE [LARGE SCALE GENOMIC DNA]</scope>
    <source>
        <strain evidence="3">Ar-1343</strain>
    </source>
</reference>
<sequence length="257" mass="28197">MKILMIGDIYGSKGRELVSKYLQSFKSDNSIDLVIANGENVTHGKSISKKHFEGLLKDGVDVVTSGNHIFKLPEVLSYIESSPKLLKPLNINPFTPGHGTILLKIKDKTVRVTNLIGRSFMEPAENPYFAFDNLLKNHPQANIHLVDFHAEASAEKMAFAWNYDGVITALVGTHTHVQTADEQILPKGTGYITDLGMTGPANSIIGVEPENVIYKEKTGLPTKFHPAGGPGQFCGVIITINEVTDKVETLNRVFVKE</sequence>
<protein>
    <submittedName>
        <fullName evidence="3">Putative metallophosphatase</fullName>
    </submittedName>
</protein>
<dbReference type="GO" id="GO:0046872">
    <property type="term" value="F:metal ion binding"/>
    <property type="evidence" value="ECO:0007669"/>
    <property type="project" value="UniProtKB-KW"/>
</dbReference>
<feature type="binding site" evidence="2">
    <location>
        <position position="39"/>
    </location>
    <ligand>
        <name>Fe cation</name>
        <dbReference type="ChEBI" id="CHEBI:24875"/>
        <label>2</label>
    </ligand>
</feature>
<dbReference type="PANTHER" id="PTHR36303:SF1">
    <property type="entry name" value="2',3'-CYCLIC-NUCLEOTIDE 2'-PHOSPHODIESTERASE"/>
    <property type="match status" value="1"/>
</dbReference>
<dbReference type="PIRSF" id="PIRSF004789">
    <property type="entry name" value="DR1281"/>
    <property type="match status" value="1"/>
</dbReference>
<dbReference type="OrthoDB" id="9801109at2"/>
<dbReference type="HOGENOM" id="CLU_068238_0_0_14"/>
<dbReference type="SUPFAM" id="SSF56300">
    <property type="entry name" value="Metallo-dependent phosphatases"/>
    <property type="match status" value="1"/>
</dbReference>
<feature type="active site" description="Proton donor" evidence="1">
    <location>
        <position position="68"/>
    </location>
</feature>
<dbReference type="Gene3D" id="3.60.21.10">
    <property type="match status" value="1"/>
</dbReference>
<dbReference type="CDD" id="cd07382">
    <property type="entry name" value="MPP_DR1281"/>
    <property type="match status" value="1"/>
</dbReference>
<gene>
    <name evidence="3" type="primary">ymdB</name>
    <name evidence="3" type="ORF">SSABA_v1c06440</name>
</gene>
<dbReference type="eggNOG" id="COG1692">
    <property type="taxonomic scope" value="Bacteria"/>
</dbReference>
<feature type="binding site" evidence="2">
    <location>
        <position position="40"/>
    </location>
    <ligand>
        <name>Fe cation</name>
        <dbReference type="ChEBI" id="CHEBI:24875"/>
        <label>1</label>
    </ligand>
</feature>
<keyword evidence="2" id="KW-0479">Metal-binding</keyword>
<dbReference type="KEGG" id="ssab:SSABA_v1c06440"/>
<dbReference type="InterPro" id="IPR029052">
    <property type="entry name" value="Metallo-depent_PP-like"/>
</dbReference>
<dbReference type="EMBL" id="CP006934">
    <property type="protein sequence ID" value="AHI54046.1"/>
    <property type="molecule type" value="Genomic_DNA"/>
</dbReference>
<dbReference type="STRING" id="1276257.SSABA_v1c06440"/>
<keyword evidence="4" id="KW-1185">Reference proteome</keyword>
<organism evidence="3 4">
    <name type="scientific">Spiroplasma sabaudiense Ar-1343</name>
    <dbReference type="NCBI Taxonomy" id="1276257"/>
    <lineage>
        <taxon>Bacteria</taxon>
        <taxon>Bacillati</taxon>
        <taxon>Mycoplasmatota</taxon>
        <taxon>Mollicutes</taxon>
        <taxon>Entomoplasmatales</taxon>
        <taxon>Spiroplasmataceae</taxon>
        <taxon>Spiroplasma</taxon>
    </lineage>
</organism>
<feature type="binding site" evidence="2">
    <location>
        <position position="67"/>
    </location>
    <ligand>
        <name>Fe cation</name>
        <dbReference type="ChEBI" id="CHEBI:24875"/>
        <label>2</label>
    </ligand>
</feature>
<accession>W6AAK7</accession>
<evidence type="ECO:0000256" key="1">
    <source>
        <dbReference type="PIRSR" id="PIRSR004789-50"/>
    </source>
</evidence>
<feature type="binding site" evidence="2">
    <location>
        <position position="176"/>
    </location>
    <ligand>
        <name>Fe cation</name>
        <dbReference type="ChEBI" id="CHEBI:24875"/>
        <label>1</label>
    </ligand>
</feature>
<evidence type="ECO:0000313" key="4">
    <source>
        <dbReference type="Proteomes" id="UP000019265"/>
    </source>
</evidence>
<dbReference type="InterPro" id="IPR005235">
    <property type="entry name" value="YmdB-like"/>
</dbReference>
<feature type="binding site" evidence="2">
    <location>
        <position position="174"/>
    </location>
    <ligand>
        <name>Fe cation</name>
        <dbReference type="ChEBI" id="CHEBI:24875"/>
        <label>2</label>
    </ligand>
</feature>
<name>W6AAK7_9MOLU</name>
<dbReference type="NCBIfam" id="TIGR00282">
    <property type="entry name" value="TIGR00282 family metallophosphoesterase"/>
    <property type="match status" value="1"/>
</dbReference>
<dbReference type="GO" id="GO:0004113">
    <property type="term" value="F:2',3'-cyclic-nucleotide 3'-phosphodiesterase activity"/>
    <property type="evidence" value="ECO:0007669"/>
    <property type="project" value="TreeGrafter"/>
</dbReference>
<evidence type="ECO:0000313" key="3">
    <source>
        <dbReference type="EMBL" id="AHI54046.1"/>
    </source>
</evidence>
<proteinExistence type="predicted"/>